<feature type="signal peptide" evidence="3">
    <location>
        <begin position="1"/>
        <end position="20"/>
    </location>
</feature>
<feature type="chain" id="PRO_5025010769" description="Alpha/beta hydrolase fold-3 domain-containing protein" evidence="3">
    <location>
        <begin position="21"/>
        <end position="305"/>
    </location>
</feature>
<keyword evidence="2" id="KW-0378">Hydrolase</keyword>
<keyword evidence="3" id="KW-0732">Signal</keyword>
<evidence type="ECO:0000313" key="6">
    <source>
        <dbReference type="Proteomes" id="UP000326837"/>
    </source>
</evidence>
<dbReference type="InterPro" id="IPR029058">
    <property type="entry name" value="AB_hydrolase_fold"/>
</dbReference>
<dbReference type="Gene3D" id="3.40.50.1820">
    <property type="entry name" value="alpha/beta hydrolase"/>
    <property type="match status" value="1"/>
</dbReference>
<dbReference type="PANTHER" id="PTHR48081">
    <property type="entry name" value="AB HYDROLASE SUPERFAMILY PROTEIN C4A8.06C"/>
    <property type="match status" value="1"/>
</dbReference>
<dbReference type="AlphaFoldDB" id="A0A5K7XIU8"/>
<proteinExistence type="inferred from homology"/>
<accession>A0A5K7XIU8</accession>
<reference evidence="6" key="1">
    <citation type="submission" date="2019-10" db="EMBL/GenBank/DDBJ databases">
        <title>Lacipirellula parvula gen. nov., sp. nov., representing a lineage of planctomycetes widespread in freshwater anoxic habitats, and description of the family Lacipirellulaceae.</title>
        <authorList>
            <person name="Dedysh S.N."/>
            <person name="Kulichevskaya I.S."/>
            <person name="Beletsky A.V."/>
            <person name="Rakitin A.L."/>
            <person name="Mardanov A.V."/>
            <person name="Ivanova A.A."/>
            <person name="Saltykova V.X."/>
            <person name="Rijpstra W.I.C."/>
            <person name="Sinninghe Damste J.S."/>
            <person name="Ravin N.V."/>
        </authorList>
    </citation>
    <scope>NUCLEOTIDE SEQUENCE [LARGE SCALE GENOMIC DNA]</scope>
    <source>
        <strain evidence="6">PX69</strain>
    </source>
</reference>
<dbReference type="InterPro" id="IPR013094">
    <property type="entry name" value="AB_hydrolase_3"/>
</dbReference>
<gene>
    <name evidence="5" type="ORF">PLANPX_5957</name>
</gene>
<dbReference type="InterPro" id="IPR050300">
    <property type="entry name" value="GDXG_lipolytic_enzyme"/>
</dbReference>
<sequence length="305" mass="32844">MLRSLVFAAAASLIAAPAFAQRGGYPPKFEEGVTEHVFKQAGDVELKLYVFEPADHKPSDKTPAIVFFFGGGWVGGSPEQFAPQARYLASRGMVAIVADYRVKNRHGVMGVDCVRDAKSAIRWVRAHAEELGIDPNRIAASGGSAGGHLAAATGTIKEFDEPSEDAAVSSVPNAMILYNPAASFDPATLIPGEKRGGNYGARMGVDPTKLSPADHIDAKTPPTLIMIGTNDYLIGGSHQFTDRMKAAGARCDLDLYEGRGHGFFNLRPNKPSKDFYATTKSLDKFLTSLGYLEGEQTVKEFFKKK</sequence>
<dbReference type="RefSeq" id="WP_152101527.1">
    <property type="nucleotide sequence ID" value="NZ_AP021861.1"/>
</dbReference>
<comment type="similarity">
    <text evidence="1">Belongs to the 'GDXG' lipolytic enzyme family.</text>
</comment>
<dbReference type="KEGG" id="lpav:PLANPX_5957"/>
<evidence type="ECO:0000259" key="4">
    <source>
        <dbReference type="Pfam" id="PF07859"/>
    </source>
</evidence>
<evidence type="ECO:0000256" key="3">
    <source>
        <dbReference type="SAM" id="SignalP"/>
    </source>
</evidence>
<dbReference type="GO" id="GO:0004806">
    <property type="term" value="F:triacylglycerol lipase activity"/>
    <property type="evidence" value="ECO:0007669"/>
    <property type="project" value="TreeGrafter"/>
</dbReference>
<feature type="domain" description="Alpha/beta hydrolase fold-3" evidence="4">
    <location>
        <begin position="65"/>
        <end position="264"/>
    </location>
</feature>
<keyword evidence="6" id="KW-1185">Reference proteome</keyword>
<evidence type="ECO:0000256" key="2">
    <source>
        <dbReference type="ARBA" id="ARBA00022801"/>
    </source>
</evidence>
<dbReference type="SUPFAM" id="SSF53474">
    <property type="entry name" value="alpha/beta-Hydrolases"/>
    <property type="match status" value="1"/>
</dbReference>
<dbReference type="Proteomes" id="UP000326837">
    <property type="component" value="Chromosome"/>
</dbReference>
<dbReference type="Pfam" id="PF07859">
    <property type="entry name" value="Abhydrolase_3"/>
    <property type="match status" value="1"/>
</dbReference>
<dbReference type="PANTHER" id="PTHR48081:SF30">
    <property type="entry name" value="ACETYL-HYDROLASE LIPR-RELATED"/>
    <property type="match status" value="1"/>
</dbReference>
<dbReference type="EMBL" id="AP021861">
    <property type="protein sequence ID" value="BBO36345.1"/>
    <property type="molecule type" value="Genomic_DNA"/>
</dbReference>
<evidence type="ECO:0000256" key="1">
    <source>
        <dbReference type="ARBA" id="ARBA00010515"/>
    </source>
</evidence>
<name>A0A5K7XIU8_9BACT</name>
<evidence type="ECO:0000313" key="5">
    <source>
        <dbReference type="EMBL" id="BBO36345.1"/>
    </source>
</evidence>
<organism evidence="5 6">
    <name type="scientific">Lacipirellula parvula</name>
    <dbReference type="NCBI Taxonomy" id="2650471"/>
    <lineage>
        <taxon>Bacteria</taxon>
        <taxon>Pseudomonadati</taxon>
        <taxon>Planctomycetota</taxon>
        <taxon>Planctomycetia</taxon>
        <taxon>Pirellulales</taxon>
        <taxon>Lacipirellulaceae</taxon>
        <taxon>Lacipirellula</taxon>
    </lineage>
</organism>
<protein>
    <recommendedName>
        <fullName evidence="4">Alpha/beta hydrolase fold-3 domain-containing protein</fullName>
    </recommendedName>
</protein>